<dbReference type="InterPro" id="IPR056931">
    <property type="entry name" value="D14-like"/>
</dbReference>
<reference evidence="1 2" key="1">
    <citation type="journal article" date="2024" name="Chem. Sci.">
        <title>Discovery of megapolipeptins by genome mining of a Burkholderiales bacteria collection.</title>
        <authorList>
            <person name="Paulo B.S."/>
            <person name="Recchia M.J.J."/>
            <person name="Lee S."/>
            <person name="Fergusson C.H."/>
            <person name="Romanowski S.B."/>
            <person name="Hernandez A."/>
            <person name="Krull N."/>
            <person name="Liu D.Y."/>
            <person name="Cavanagh H."/>
            <person name="Bos A."/>
            <person name="Gray C.A."/>
            <person name="Murphy B.T."/>
            <person name="Linington R.G."/>
            <person name="Eustaquio A.S."/>
        </authorList>
    </citation>
    <scope>NUCLEOTIDE SEQUENCE [LARGE SCALE GENOMIC DNA]</scope>
    <source>
        <strain evidence="1 2">RL17-350-BIC-E</strain>
    </source>
</reference>
<evidence type="ECO:0000313" key="1">
    <source>
        <dbReference type="EMBL" id="MFM0715932.1"/>
    </source>
</evidence>
<protein>
    <recommendedName>
        <fullName evidence="3">Holliday junction resolvase</fullName>
    </recommendedName>
</protein>
<dbReference type="RefSeq" id="WP_408152475.1">
    <property type="nucleotide sequence ID" value="NZ_JAQQCL010000003.1"/>
</dbReference>
<evidence type="ECO:0008006" key="3">
    <source>
        <dbReference type="Google" id="ProtNLM"/>
    </source>
</evidence>
<accession>A0ABW9E8K9</accession>
<keyword evidence="2" id="KW-1185">Reference proteome</keyword>
<proteinExistence type="predicted"/>
<dbReference type="EMBL" id="JAQQCL010000003">
    <property type="protein sequence ID" value="MFM0715932.1"/>
    <property type="molecule type" value="Genomic_DNA"/>
</dbReference>
<dbReference type="Proteomes" id="UP001629392">
    <property type="component" value="Unassembled WGS sequence"/>
</dbReference>
<comment type="caution">
    <text evidence="1">The sequence shown here is derived from an EMBL/GenBank/DDBJ whole genome shotgun (WGS) entry which is preliminary data.</text>
</comment>
<organism evidence="1 2">
    <name type="scientific">Paraburkholderia strydomiana</name>
    <dbReference type="NCBI Taxonomy" id="1245417"/>
    <lineage>
        <taxon>Bacteria</taxon>
        <taxon>Pseudomonadati</taxon>
        <taxon>Pseudomonadota</taxon>
        <taxon>Betaproteobacteria</taxon>
        <taxon>Burkholderiales</taxon>
        <taxon>Burkholderiaceae</taxon>
        <taxon>Paraburkholderia</taxon>
    </lineage>
</organism>
<name>A0ABW9E8K9_9BURK</name>
<sequence>MTAMSRRKGQTGEGEVAKVISDLTGWKVSRKCRQHGGDDDLTGVDGWRVEVKRHARATRGDVRSWWEQSALQAAAEGLLPVLFWRQDRDEWRAVWPVALLLDAQFAQSWFTYARTAEGTVEAWAAVARNIYAHSCSGCSIRHASSEPSSDVGKIG</sequence>
<gene>
    <name evidence="1" type="ORF">PQQ73_06285</name>
</gene>
<dbReference type="Pfam" id="PF24608">
    <property type="entry name" value="PDDEXK_15"/>
    <property type="match status" value="1"/>
</dbReference>
<evidence type="ECO:0000313" key="2">
    <source>
        <dbReference type="Proteomes" id="UP001629392"/>
    </source>
</evidence>